<feature type="repeat" description="WD" evidence="3">
    <location>
        <begin position="1063"/>
        <end position="1094"/>
    </location>
</feature>
<dbReference type="RefSeq" id="WP_027841438.1">
    <property type="nucleotide sequence ID" value="NZ_LMTZ01000024.1"/>
</dbReference>
<evidence type="ECO:0000259" key="6">
    <source>
        <dbReference type="Pfam" id="PF20703"/>
    </source>
</evidence>
<dbReference type="Pfam" id="PF12770">
    <property type="entry name" value="CHAT"/>
    <property type="match status" value="1"/>
</dbReference>
<dbReference type="PANTHER" id="PTHR22847">
    <property type="entry name" value="WD40 REPEAT PROTEIN"/>
    <property type="match status" value="1"/>
</dbReference>
<keyword evidence="2" id="KW-0677">Repeat</keyword>
<dbReference type="OrthoDB" id="464342at2"/>
<gene>
    <name evidence="7" type="ORF">BC008_35710</name>
</gene>
<proteinExistence type="predicted"/>
<dbReference type="InterPro" id="IPR027417">
    <property type="entry name" value="P-loop_NTPase"/>
</dbReference>
<dbReference type="InterPro" id="IPR019775">
    <property type="entry name" value="WD40_repeat_CS"/>
</dbReference>
<dbReference type="SUPFAM" id="SSF50978">
    <property type="entry name" value="WD40 repeat-like"/>
    <property type="match status" value="1"/>
</dbReference>
<accession>A0A0V7ZY11</accession>
<keyword evidence="1 3" id="KW-0853">WD repeat</keyword>
<dbReference type="PROSITE" id="PS50294">
    <property type="entry name" value="WD_REPEATS_REGION"/>
    <property type="match status" value="5"/>
</dbReference>
<dbReference type="Pfam" id="PF20703">
    <property type="entry name" value="nSTAND1"/>
    <property type="match status" value="1"/>
</dbReference>
<protein>
    <submittedName>
        <fullName evidence="7">Uncharacterized protein</fullName>
    </submittedName>
</protein>
<dbReference type="EMBL" id="LMTZ01000024">
    <property type="protein sequence ID" value="KST69469.1"/>
    <property type="molecule type" value="Genomic_DNA"/>
</dbReference>
<dbReference type="Gene3D" id="2.130.10.10">
    <property type="entry name" value="YVTN repeat-like/Quinoprotein amine dehydrogenase"/>
    <property type="match status" value="3"/>
</dbReference>
<dbReference type="InterPro" id="IPR049052">
    <property type="entry name" value="nSTAND1"/>
</dbReference>
<comment type="caution">
    <text evidence="7">The sequence shown here is derived from an EMBL/GenBank/DDBJ whole genome shotgun (WGS) entry which is preliminary data.</text>
</comment>
<dbReference type="Pfam" id="PF00400">
    <property type="entry name" value="WD40"/>
    <property type="match status" value="7"/>
</dbReference>
<feature type="repeat" description="WD" evidence="3">
    <location>
        <begin position="1204"/>
        <end position="1245"/>
    </location>
</feature>
<evidence type="ECO:0000256" key="3">
    <source>
        <dbReference type="PROSITE-ProRule" id="PRU00221"/>
    </source>
</evidence>
<evidence type="ECO:0000256" key="1">
    <source>
        <dbReference type="ARBA" id="ARBA00022574"/>
    </source>
</evidence>
<dbReference type="PRINTS" id="PR00320">
    <property type="entry name" value="GPROTEINBRPT"/>
</dbReference>
<dbReference type="PROSITE" id="PS50082">
    <property type="entry name" value="WD_REPEATS_2"/>
    <property type="match status" value="6"/>
</dbReference>
<keyword evidence="8" id="KW-1185">Reference proteome</keyword>
<sequence>MVKKILILAANPRGDLELDKEIRDIEEALKVSVYREQFDFKIKLAVRVKDLQNAILKEKPWIVHFCGHGSGSEGLVLENDLGQQQLVSTEALADLFRLVADRGIECVLLNACYSQIQAEAIGKYINYVIGMQQSIRDDAARAFTRGFYDALNLEETIESAYKFGCHRIQAEIGGQPGLFEHLIPVLLKKIIPGKPMARYALVIAVGDYQSQHLTSISQSATDAEAIAQILEKHGKFQVERLPKRQNQQTKSWEVVAEPVTKEQIVQAIKTLLKERAVKNEALIYFTGHGLQILDDWDEQTGFLATSNCELEFRGEKLVKQSNEIQLKDLNNYIEKSDVGRLVMLLDCCHSGSFLNHQLLHETFKKAFSNQKEYYLIAAYPHKHGVKYNPHQQHSIFTDILLKGLSVGNMNNKGEVTCQSLLKYFRSEAREVEVLQMGGGRTIKLVTHEYEIINPTMHLNKHNPYVALKSFDDQKKQYFYGREQAVRALLDRLNQSRFISVIGASGCGKSSLVKAGLLPRIQSEPIFDSYQWEIEQLIPGDHPVQTLINKLTPLHHLNKPFVLFIDQFEEVFTLCKDDKERRAFFRLIQQEATNARSQSKLIVAVRGDFLDRCAEYSEIANLINRTQPTTYLVEPLSAEELKAAIIEPARLHQVKFESGLVEAMVEDVLNQPGALPLLQYTLWQLWHECIERPEIPQSPLSWKHYQQMGKVGGALDSQADLLYQSFVSQTDRAFVQQLFLGLVELGEGETVTRRRVTRDSLVDIADSAERLDEILGKLTQGRLIVVRSEKKEEDDFENYVEVAHEALLTKWKSLQCWIADSREDIRIRSWFREYFLAWRDKYKKSDEALLTGLRLSDVIEWEQRGNFQLSDEEKEFIDKSQKKRDREFQDKLKQEKKLREVAENQAKAEKEKAQEAEARAKVQKQRTRFAITAGVFIFLSFGLGLLTQQLAKQKSVREAIIATEAVEKSKISLVKNNQLEALLESVQALETLKKFGSDEPKLLKKLESVIYSTHERNRLTDHTAETTGVNFHPKGKLVVTAGSDNKIKLWDIKKGQLEKKFPEEEGHQDVIWNVKFSPNGEMIASSSWDKNVKIWTRKGQLLHTLTGDSGHKSSVYGISFSSDSSLLASSSRDGTIKIWDTQTGTLKKTLTNQEFLQQQDYRVYSVDFHPKNNSILASSGYFDGNVNIWYLDGDSNQSYTPVVLPEKHADQVRAVKFSPNGRLLASAGMGGMIKIWDVENRKLFATIDTHSEYTYGIAFSSDSSIIAAANKDGSIKLWKLDEDVNNHGRAFKNPYKTLKGHSGAANRVGLFSTNKDKLIIVSSSDDKTVRIWEIDTSKKNNYKLTDLDSLLEYSCTALNSYGYLKTSSKPKIGKICDTVLPYMINPK</sequence>
<dbReference type="InterPro" id="IPR024983">
    <property type="entry name" value="CHAT_dom"/>
</dbReference>
<dbReference type="InterPro" id="IPR036322">
    <property type="entry name" value="WD40_repeat_dom_sf"/>
</dbReference>
<evidence type="ECO:0000259" key="5">
    <source>
        <dbReference type="Pfam" id="PF12770"/>
    </source>
</evidence>
<keyword evidence="4" id="KW-0175">Coiled coil</keyword>
<feature type="repeat" description="WD" evidence="3">
    <location>
        <begin position="1018"/>
        <end position="1059"/>
    </location>
</feature>
<organism evidence="7 8">
    <name type="scientific">Mastigocoleus testarum BC008</name>
    <dbReference type="NCBI Taxonomy" id="371196"/>
    <lineage>
        <taxon>Bacteria</taxon>
        <taxon>Bacillati</taxon>
        <taxon>Cyanobacteriota</taxon>
        <taxon>Cyanophyceae</taxon>
        <taxon>Nostocales</taxon>
        <taxon>Hapalosiphonaceae</taxon>
        <taxon>Mastigocoleus</taxon>
    </lineage>
</organism>
<feature type="repeat" description="WD" evidence="3">
    <location>
        <begin position="1246"/>
        <end position="1280"/>
    </location>
</feature>
<feature type="domain" description="Novel STAND NTPase 1" evidence="6">
    <location>
        <begin position="463"/>
        <end position="844"/>
    </location>
</feature>
<feature type="coiled-coil region" evidence="4">
    <location>
        <begin position="884"/>
        <end position="927"/>
    </location>
</feature>
<dbReference type="CDD" id="cd00200">
    <property type="entry name" value="WD40"/>
    <property type="match status" value="1"/>
</dbReference>
<dbReference type="Proteomes" id="UP000053372">
    <property type="component" value="Unassembled WGS sequence"/>
</dbReference>
<dbReference type="InterPro" id="IPR020472">
    <property type="entry name" value="WD40_PAC1"/>
</dbReference>
<dbReference type="SUPFAM" id="SSF52540">
    <property type="entry name" value="P-loop containing nucleoside triphosphate hydrolases"/>
    <property type="match status" value="1"/>
</dbReference>
<feature type="repeat" description="WD" evidence="3">
    <location>
        <begin position="1300"/>
        <end position="1341"/>
    </location>
</feature>
<evidence type="ECO:0000256" key="4">
    <source>
        <dbReference type="SAM" id="Coils"/>
    </source>
</evidence>
<dbReference type="InterPro" id="IPR001680">
    <property type="entry name" value="WD40_rpt"/>
</dbReference>
<dbReference type="PROSITE" id="PS00678">
    <property type="entry name" value="WD_REPEATS_1"/>
    <property type="match status" value="3"/>
</dbReference>
<dbReference type="Gene3D" id="3.40.50.1460">
    <property type="match status" value="1"/>
</dbReference>
<reference evidence="7 8" key="1">
    <citation type="journal article" date="2015" name="Genome Announc.">
        <title>Draft Genome of the Euendolithic (true boring) Cyanobacterium Mastigocoleus testarum strain BC008.</title>
        <authorList>
            <person name="Guida B.S."/>
            <person name="Garcia-Pichel F."/>
        </authorList>
    </citation>
    <scope>NUCLEOTIDE SEQUENCE [LARGE SCALE GENOMIC DNA]</scope>
    <source>
        <strain evidence="7 8">BC008</strain>
    </source>
</reference>
<evidence type="ECO:0000313" key="8">
    <source>
        <dbReference type="Proteomes" id="UP000053372"/>
    </source>
</evidence>
<evidence type="ECO:0000313" key="7">
    <source>
        <dbReference type="EMBL" id="KST69469.1"/>
    </source>
</evidence>
<dbReference type="Gene3D" id="3.40.50.300">
    <property type="entry name" value="P-loop containing nucleotide triphosphate hydrolases"/>
    <property type="match status" value="1"/>
</dbReference>
<dbReference type="InterPro" id="IPR015943">
    <property type="entry name" value="WD40/YVTN_repeat-like_dom_sf"/>
</dbReference>
<feature type="repeat" description="WD" evidence="3">
    <location>
        <begin position="1107"/>
        <end position="1148"/>
    </location>
</feature>
<feature type="domain" description="CHAT" evidence="5">
    <location>
        <begin position="33"/>
        <end position="157"/>
    </location>
</feature>
<dbReference type="SMART" id="SM00320">
    <property type="entry name" value="WD40"/>
    <property type="match status" value="7"/>
</dbReference>
<dbReference type="PANTHER" id="PTHR22847:SF637">
    <property type="entry name" value="WD REPEAT DOMAIN 5B"/>
    <property type="match status" value="1"/>
</dbReference>
<evidence type="ECO:0000256" key="2">
    <source>
        <dbReference type="ARBA" id="ARBA00022737"/>
    </source>
</evidence>
<name>A0A0V7ZY11_9CYAN</name>